<dbReference type="InterPro" id="IPR023772">
    <property type="entry name" value="DNA-bd_HTH_TetR-type_CS"/>
</dbReference>
<dbReference type="KEGG" id="pfla:Pflav_042350"/>
<evidence type="ECO:0000256" key="4">
    <source>
        <dbReference type="PROSITE-ProRule" id="PRU00335"/>
    </source>
</evidence>
<dbReference type="SUPFAM" id="SSF46689">
    <property type="entry name" value="Homeodomain-like"/>
    <property type="match status" value="1"/>
</dbReference>
<dbReference type="InterPro" id="IPR036271">
    <property type="entry name" value="Tet_transcr_reg_TetR-rel_C_sf"/>
</dbReference>
<dbReference type="GO" id="GO:0003700">
    <property type="term" value="F:DNA-binding transcription factor activity"/>
    <property type="evidence" value="ECO:0007669"/>
    <property type="project" value="TreeGrafter"/>
</dbReference>
<sequence length="204" mass="22002">MDTLYPLTLARNGYDSSTYNRGVETRPLRRDAEENRRRTVEAAREVFAARGLSATLNDVAHHAGVGVGTVYRRFPDKEALAVEVYAAELAEIRAMAEQAAGAPDPFAALAGFLEAALGRAAANRGLLELMRANPFDAGALAAARTGITEAVGELIRRARRDGTLRADFTVDDLPAVAAMVHALIVTDADWRRFLAIVVDGLRAR</sequence>
<keyword evidence="3" id="KW-0804">Transcription</keyword>
<dbReference type="GO" id="GO:0000976">
    <property type="term" value="F:transcription cis-regulatory region binding"/>
    <property type="evidence" value="ECO:0007669"/>
    <property type="project" value="TreeGrafter"/>
</dbReference>
<dbReference type="Proteomes" id="UP000502508">
    <property type="component" value="Chromosome"/>
</dbReference>
<dbReference type="EMBL" id="AP022870">
    <property type="protein sequence ID" value="BCB77825.1"/>
    <property type="molecule type" value="Genomic_DNA"/>
</dbReference>
<name>A0A6F8XVH1_9ACTN</name>
<dbReference type="PRINTS" id="PR00455">
    <property type="entry name" value="HTHTETR"/>
</dbReference>
<protein>
    <submittedName>
        <fullName evidence="6">TetR family transcriptional regulator</fullName>
    </submittedName>
</protein>
<reference evidence="6 7" key="1">
    <citation type="submission" date="2020-03" db="EMBL/GenBank/DDBJ databases">
        <title>Whole genome shotgun sequence of Phytohabitans flavus NBRC 107702.</title>
        <authorList>
            <person name="Komaki H."/>
            <person name="Tamura T."/>
        </authorList>
    </citation>
    <scope>NUCLEOTIDE SEQUENCE [LARGE SCALE GENOMIC DNA]</scope>
    <source>
        <strain evidence="6 7">NBRC 107702</strain>
    </source>
</reference>
<dbReference type="PROSITE" id="PS01081">
    <property type="entry name" value="HTH_TETR_1"/>
    <property type="match status" value="1"/>
</dbReference>
<evidence type="ECO:0000256" key="3">
    <source>
        <dbReference type="ARBA" id="ARBA00023163"/>
    </source>
</evidence>
<dbReference type="Pfam" id="PF21597">
    <property type="entry name" value="TetR_C_43"/>
    <property type="match status" value="1"/>
</dbReference>
<dbReference type="PANTHER" id="PTHR30055">
    <property type="entry name" value="HTH-TYPE TRANSCRIPTIONAL REGULATOR RUTR"/>
    <property type="match status" value="1"/>
</dbReference>
<dbReference type="SUPFAM" id="SSF48498">
    <property type="entry name" value="Tetracyclin repressor-like, C-terminal domain"/>
    <property type="match status" value="1"/>
</dbReference>
<feature type="DNA-binding region" description="H-T-H motif" evidence="4">
    <location>
        <begin position="55"/>
        <end position="74"/>
    </location>
</feature>
<dbReference type="PROSITE" id="PS50977">
    <property type="entry name" value="HTH_TETR_2"/>
    <property type="match status" value="1"/>
</dbReference>
<organism evidence="6 7">
    <name type="scientific">Phytohabitans flavus</name>
    <dbReference type="NCBI Taxonomy" id="1076124"/>
    <lineage>
        <taxon>Bacteria</taxon>
        <taxon>Bacillati</taxon>
        <taxon>Actinomycetota</taxon>
        <taxon>Actinomycetes</taxon>
        <taxon>Micromonosporales</taxon>
        <taxon>Micromonosporaceae</taxon>
    </lineage>
</organism>
<proteinExistence type="predicted"/>
<accession>A0A6F8XVH1</accession>
<dbReference type="InterPro" id="IPR001647">
    <property type="entry name" value="HTH_TetR"/>
</dbReference>
<dbReference type="InterPro" id="IPR049445">
    <property type="entry name" value="TetR_SbtR-like_C"/>
</dbReference>
<evidence type="ECO:0000259" key="5">
    <source>
        <dbReference type="PROSITE" id="PS50977"/>
    </source>
</evidence>
<keyword evidence="2 4" id="KW-0238">DNA-binding</keyword>
<reference evidence="6 7" key="2">
    <citation type="submission" date="2020-03" db="EMBL/GenBank/DDBJ databases">
        <authorList>
            <person name="Ichikawa N."/>
            <person name="Kimura A."/>
            <person name="Kitahashi Y."/>
            <person name="Uohara A."/>
        </authorList>
    </citation>
    <scope>NUCLEOTIDE SEQUENCE [LARGE SCALE GENOMIC DNA]</scope>
    <source>
        <strain evidence="6 7">NBRC 107702</strain>
    </source>
</reference>
<gene>
    <name evidence="6" type="ORF">Pflav_042350</name>
</gene>
<evidence type="ECO:0000256" key="1">
    <source>
        <dbReference type="ARBA" id="ARBA00023015"/>
    </source>
</evidence>
<dbReference type="AlphaFoldDB" id="A0A6F8XVH1"/>
<evidence type="ECO:0000313" key="6">
    <source>
        <dbReference type="EMBL" id="BCB77825.1"/>
    </source>
</evidence>
<keyword evidence="1" id="KW-0805">Transcription regulation</keyword>
<dbReference type="Gene3D" id="1.10.357.10">
    <property type="entry name" value="Tetracycline Repressor, domain 2"/>
    <property type="match status" value="1"/>
</dbReference>
<dbReference type="Pfam" id="PF00440">
    <property type="entry name" value="TetR_N"/>
    <property type="match status" value="1"/>
</dbReference>
<evidence type="ECO:0000256" key="2">
    <source>
        <dbReference type="ARBA" id="ARBA00023125"/>
    </source>
</evidence>
<dbReference type="PANTHER" id="PTHR30055:SF234">
    <property type="entry name" value="HTH-TYPE TRANSCRIPTIONAL REGULATOR BETI"/>
    <property type="match status" value="1"/>
</dbReference>
<feature type="domain" description="HTH tetR-type" evidence="5">
    <location>
        <begin position="33"/>
        <end position="92"/>
    </location>
</feature>
<evidence type="ECO:0000313" key="7">
    <source>
        <dbReference type="Proteomes" id="UP000502508"/>
    </source>
</evidence>
<dbReference type="InterPro" id="IPR050109">
    <property type="entry name" value="HTH-type_TetR-like_transc_reg"/>
</dbReference>
<dbReference type="InterPro" id="IPR009057">
    <property type="entry name" value="Homeodomain-like_sf"/>
</dbReference>
<keyword evidence="7" id="KW-1185">Reference proteome</keyword>